<evidence type="ECO:0000313" key="3">
    <source>
        <dbReference type="Proteomes" id="UP000290289"/>
    </source>
</evidence>
<keyword evidence="3" id="KW-1185">Reference proteome</keyword>
<evidence type="ECO:0000313" key="2">
    <source>
        <dbReference type="EMBL" id="RXH81840.1"/>
    </source>
</evidence>
<proteinExistence type="predicted"/>
<organism evidence="2 3">
    <name type="scientific">Malus domestica</name>
    <name type="common">Apple</name>
    <name type="synonym">Pyrus malus</name>
    <dbReference type="NCBI Taxonomy" id="3750"/>
    <lineage>
        <taxon>Eukaryota</taxon>
        <taxon>Viridiplantae</taxon>
        <taxon>Streptophyta</taxon>
        <taxon>Embryophyta</taxon>
        <taxon>Tracheophyta</taxon>
        <taxon>Spermatophyta</taxon>
        <taxon>Magnoliopsida</taxon>
        <taxon>eudicotyledons</taxon>
        <taxon>Gunneridae</taxon>
        <taxon>Pentapetalae</taxon>
        <taxon>rosids</taxon>
        <taxon>fabids</taxon>
        <taxon>Rosales</taxon>
        <taxon>Rosaceae</taxon>
        <taxon>Amygdaloideae</taxon>
        <taxon>Maleae</taxon>
        <taxon>Malus</taxon>
    </lineage>
</organism>
<name>A0A498IF28_MALDO</name>
<feature type="region of interest" description="Disordered" evidence="1">
    <location>
        <begin position="52"/>
        <end position="73"/>
    </location>
</feature>
<dbReference type="Proteomes" id="UP000290289">
    <property type="component" value="Chromosome 12"/>
</dbReference>
<sequence length="73" mass="8427">MGENNKVGCRHSSKQLLIAVQLKEKLVVVEPKIIIRQYVDLWVKRTKLSSRHTGMPTCEKRAINPQPSQKYPK</sequence>
<reference evidence="2 3" key="1">
    <citation type="submission" date="2018-10" db="EMBL/GenBank/DDBJ databases">
        <title>A high-quality apple genome assembly.</title>
        <authorList>
            <person name="Hu J."/>
        </authorList>
    </citation>
    <scope>NUCLEOTIDE SEQUENCE [LARGE SCALE GENOMIC DNA]</scope>
    <source>
        <strain evidence="3">cv. HFTH1</strain>
        <tissue evidence="2">Young leaf</tissue>
    </source>
</reference>
<evidence type="ECO:0000256" key="1">
    <source>
        <dbReference type="SAM" id="MobiDB-lite"/>
    </source>
</evidence>
<accession>A0A498IF28</accession>
<gene>
    <name evidence="2" type="ORF">DVH24_036181</name>
</gene>
<protein>
    <submittedName>
        <fullName evidence="2">Uncharacterized protein</fullName>
    </submittedName>
</protein>
<comment type="caution">
    <text evidence="2">The sequence shown here is derived from an EMBL/GenBank/DDBJ whole genome shotgun (WGS) entry which is preliminary data.</text>
</comment>
<dbReference type="EMBL" id="RDQH01000338">
    <property type="protein sequence ID" value="RXH81840.1"/>
    <property type="molecule type" value="Genomic_DNA"/>
</dbReference>
<dbReference type="AlphaFoldDB" id="A0A498IF28"/>